<feature type="transmembrane region" description="Helical" evidence="1">
    <location>
        <begin position="321"/>
        <end position="340"/>
    </location>
</feature>
<dbReference type="Proteomes" id="UP000032680">
    <property type="component" value="Unassembled WGS sequence"/>
</dbReference>
<protein>
    <recommendedName>
        <fullName evidence="4">Glucosyl transferase GtrII</fullName>
    </recommendedName>
</protein>
<dbReference type="InterPro" id="IPR025686">
    <property type="entry name" value="Glucos_trans_II"/>
</dbReference>
<evidence type="ECO:0000313" key="3">
    <source>
        <dbReference type="Proteomes" id="UP000032680"/>
    </source>
</evidence>
<evidence type="ECO:0008006" key="4">
    <source>
        <dbReference type="Google" id="ProtNLM"/>
    </source>
</evidence>
<keyword evidence="3" id="KW-1185">Reference proteome</keyword>
<feature type="transmembrane region" description="Helical" evidence="1">
    <location>
        <begin position="198"/>
        <end position="218"/>
    </location>
</feature>
<dbReference type="EMBL" id="BANB01000508">
    <property type="protein sequence ID" value="GAN77910.1"/>
    <property type="molecule type" value="Genomic_DNA"/>
</dbReference>
<comment type="caution">
    <text evidence="2">The sequence shown here is derived from an EMBL/GenBank/DDBJ whole genome shotgun (WGS) entry which is preliminary data.</text>
</comment>
<name>A0A0D6P811_9PROT</name>
<evidence type="ECO:0000256" key="1">
    <source>
        <dbReference type="SAM" id="Phobius"/>
    </source>
</evidence>
<keyword evidence="1" id="KW-0472">Membrane</keyword>
<proteinExistence type="predicted"/>
<reference evidence="2 3" key="1">
    <citation type="submission" date="2012-11" db="EMBL/GenBank/DDBJ databases">
        <title>Whole genome sequence of Acidisphaera rubrifaciens HS-AP3.</title>
        <authorList>
            <person name="Azuma Y."/>
            <person name="Higashiura N."/>
            <person name="Hirakawa H."/>
            <person name="Matsushita K."/>
        </authorList>
    </citation>
    <scope>NUCLEOTIDE SEQUENCE [LARGE SCALE GENOMIC DNA]</scope>
    <source>
        <strain evidence="2 3">HS-AP3</strain>
    </source>
</reference>
<dbReference type="Pfam" id="PF14264">
    <property type="entry name" value="Glucos_trans_II"/>
    <property type="match status" value="1"/>
</dbReference>
<feature type="transmembrane region" description="Helical" evidence="1">
    <location>
        <begin position="352"/>
        <end position="371"/>
    </location>
</feature>
<evidence type="ECO:0000313" key="2">
    <source>
        <dbReference type="EMBL" id="GAN77910.1"/>
    </source>
</evidence>
<feature type="transmembrane region" description="Helical" evidence="1">
    <location>
        <begin position="293"/>
        <end position="315"/>
    </location>
</feature>
<feature type="transmembrane region" description="Helical" evidence="1">
    <location>
        <begin position="12"/>
        <end position="31"/>
    </location>
</feature>
<dbReference type="RefSeq" id="WP_048862202.1">
    <property type="nucleotide sequence ID" value="NZ_BANB01000508.1"/>
</dbReference>
<feature type="transmembrane region" description="Helical" evidence="1">
    <location>
        <begin position="71"/>
        <end position="91"/>
    </location>
</feature>
<organism evidence="2 3">
    <name type="scientific">Acidisphaera rubrifaciens HS-AP3</name>
    <dbReference type="NCBI Taxonomy" id="1231350"/>
    <lineage>
        <taxon>Bacteria</taxon>
        <taxon>Pseudomonadati</taxon>
        <taxon>Pseudomonadota</taxon>
        <taxon>Alphaproteobacteria</taxon>
        <taxon>Acetobacterales</taxon>
        <taxon>Acetobacteraceae</taxon>
        <taxon>Acidisphaera</taxon>
    </lineage>
</organism>
<keyword evidence="1" id="KW-0812">Transmembrane</keyword>
<dbReference type="AlphaFoldDB" id="A0A0D6P811"/>
<keyword evidence="1" id="KW-1133">Transmembrane helix</keyword>
<feature type="transmembrane region" description="Helical" evidence="1">
    <location>
        <begin position="43"/>
        <end position="64"/>
    </location>
</feature>
<accession>A0A0D6P811</accession>
<feature type="transmembrane region" description="Helical" evidence="1">
    <location>
        <begin position="151"/>
        <end position="177"/>
    </location>
</feature>
<sequence>MTRDLPTRDTPAATFACAFAAAVLVYFHALSHFPLHIDTETQVVIGSIGQTIALGRWGIALLHATVLPEPAVAYFTPLLSLALLAAAAVAAETPFAFPPEQRWLFVAVFAGFPQFAYQLEFANQSVSLALGLFCTTAGGALWLRGGASRRVAAVALCAFGVGFYQSLLFVMPTLWAAAALHAVRSRGASTADVARSGMGAFALTLAAAVISVAIARAVQWWCGVPNAGGYLSQMVGWHRDGLAATLWAESSDLGAYVAGGRFYGNSLYALAPAAAVVVALSPCGPPVTLARRVAGVALGIVTVALPFALIVLLGAPPPPRTYLAEPVAVAALVTMALGLLPGGTAARGRMAAGVGAVVLLVACFHVSRLFYADSAALSADLLLGNRVVETIYRTDPGFDAARVPVWFAGAPAIHNVWRGADYDVFGASFFTWDGGNPMRIGAFLKVAGIADLRLASPADIARIRPAVASLPVWPDPRAVCLIDGVLVVRLGR</sequence>
<dbReference type="OrthoDB" id="8099337at2"/>
<gene>
    <name evidence="2" type="ORF">Asru_0508_09</name>
</gene>
<feature type="transmembrane region" description="Helical" evidence="1">
    <location>
        <begin position="126"/>
        <end position="145"/>
    </location>
</feature>